<name>A0A1W1CG81_9ZZZZ</name>
<protein>
    <submittedName>
        <fullName evidence="2">Uncharacterized protein</fullName>
    </submittedName>
</protein>
<organism evidence="2">
    <name type="scientific">hydrothermal vent metagenome</name>
    <dbReference type="NCBI Taxonomy" id="652676"/>
    <lineage>
        <taxon>unclassified sequences</taxon>
        <taxon>metagenomes</taxon>
        <taxon>ecological metagenomes</taxon>
    </lineage>
</organism>
<keyword evidence="1" id="KW-0472">Membrane</keyword>
<accession>A0A1W1CG81</accession>
<proteinExistence type="predicted"/>
<keyword evidence="1" id="KW-0812">Transmembrane</keyword>
<sequence>MKFLFKLLTPIIVLLLITLSLFLLEERKVFDIRTLVHIDPIPKTEQLIAKKKYADAHEYLSYFMDYEYVNQNPKAIQLLSDIEKIRASYAYRKDKFFEGITKGKSDEDIGKITAIISDFLVIGDVRDLTIAGTNYANGKEVDKTIVALSSLGILASASTLYTLGATTPVKSSISVLKFGKRAGKIPPWLNKQIIKQAKIATDTKSISNIEKLVEPIHKLYDKLGLNQTLNLVKRTKNFDELKRMVKLSNRFGKKSNILLQNAGVKSLKLIKEMPNVKNANLLYASTYGSRGITAIKKMGQSKFMLRMKSASNLVKTGYKGNFNSLFTKLLNTIPTKVLFAISLLGLFYFIFRFSFLVRNFF</sequence>
<gene>
    <name evidence="2" type="ORF">MNB_SV-12-116</name>
</gene>
<feature type="transmembrane region" description="Helical" evidence="1">
    <location>
        <begin position="337"/>
        <end position="357"/>
    </location>
</feature>
<reference evidence="2" key="1">
    <citation type="submission" date="2016-10" db="EMBL/GenBank/DDBJ databases">
        <authorList>
            <person name="de Groot N.N."/>
        </authorList>
    </citation>
    <scope>NUCLEOTIDE SEQUENCE</scope>
</reference>
<evidence type="ECO:0000313" key="2">
    <source>
        <dbReference type="EMBL" id="SFV64727.1"/>
    </source>
</evidence>
<dbReference type="AlphaFoldDB" id="A0A1W1CG81"/>
<dbReference type="EMBL" id="FPHE01000135">
    <property type="protein sequence ID" value="SFV64727.1"/>
    <property type="molecule type" value="Genomic_DNA"/>
</dbReference>
<evidence type="ECO:0000256" key="1">
    <source>
        <dbReference type="SAM" id="Phobius"/>
    </source>
</evidence>
<keyword evidence="1" id="KW-1133">Transmembrane helix</keyword>